<evidence type="ECO:0000256" key="3">
    <source>
        <dbReference type="ARBA" id="ARBA00022670"/>
    </source>
</evidence>
<dbReference type="eggNOG" id="COG4512">
    <property type="taxonomic scope" value="Bacteria"/>
</dbReference>
<keyword evidence="6 8" id="KW-1133">Transmembrane helix</keyword>
<keyword evidence="4 8" id="KW-0812">Transmembrane</keyword>
<dbReference type="SMART" id="SM00793">
    <property type="entry name" value="AgrB"/>
    <property type="match status" value="1"/>
</dbReference>
<evidence type="ECO:0000313" key="9">
    <source>
        <dbReference type="EMBL" id="AEF92917.1"/>
    </source>
</evidence>
<feature type="transmembrane region" description="Helical" evidence="8">
    <location>
        <begin position="110"/>
        <end position="132"/>
    </location>
</feature>
<dbReference type="RefSeq" id="WP_003545755.1">
    <property type="nucleotide sequence ID" value="NC_015565.1"/>
</dbReference>
<keyword evidence="1" id="KW-1003">Cell membrane</keyword>
<dbReference type="EMBL" id="CP002736">
    <property type="protein sequence ID" value="AEF92917.1"/>
    <property type="molecule type" value="Genomic_DNA"/>
</dbReference>
<evidence type="ECO:0000256" key="7">
    <source>
        <dbReference type="ARBA" id="ARBA00023136"/>
    </source>
</evidence>
<keyword evidence="5" id="KW-0378">Hydrolase</keyword>
<keyword evidence="2" id="KW-0673">Quorum sensing</keyword>
<keyword evidence="3" id="KW-0645">Protease</keyword>
<dbReference type="Proteomes" id="UP000009226">
    <property type="component" value="Chromosome"/>
</dbReference>
<protein>
    <submittedName>
        <fullName evidence="9">Accessory gene regulator B</fullName>
    </submittedName>
</protein>
<dbReference type="Pfam" id="PF04647">
    <property type="entry name" value="AgrB"/>
    <property type="match status" value="1"/>
</dbReference>
<sequence length="204" mass="22874">MMKNYKKLIDSWATTLAQPMQGNKEDNRAIMAYALHLVIFNIILTLSTLLTSIWLGVFATAAVALLASGSLRIFSGGYHCSSPVTCLLLTVSLFNIYGEGAVILTNYTKFYQVLGALIVIMWLALWFIIKNAPVETPNKPIREERKPGLKKKALMVWLFWTVILVILTVIDFNGYKQFILAIGLGIANQTFSISGWLKNKRKEV</sequence>
<evidence type="ECO:0000256" key="5">
    <source>
        <dbReference type="ARBA" id="ARBA00022801"/>
    </source>
</evidence>
<evidence type="ECO:0000256" key="2">
    <source>
        <dbReference type="ARBA" id="ARBA00022654"/>
    </source>
</evidence>
<organism evidence="9 10">
    <name type="scientific">Desulfotomaculum nigrificans (strain DSM 14880 / VKM B-2319 / CO-1-SRB)</name>
    <name type="common">Desulfotomaculum carboxydivorans</name>
    <dbReference type="NCBI Taxonomy" id="868595"/>
    <lineage>
        <taxon>Bacteria</taxon>
        <taxon>Bacillati</taxon>
        <taxon>Bacillota</taxon>
        <taxon>Clostridia</taxon>
        <taxon>Eubacteriales</taxon>
        <taxon>Desulfotomaculaceae</taxon>
        <taxon>Desulfotomaculum</taxon>
    </lineage>
</organism>
<proteinExistence type="predicted"/>
<gene>
    <name evidence="9" type="ordered locus">Desca_0012</name>
</gene>
<feature type="transmembrane region" description="Helical" evidence="8">
    <location>
        <begin position="153"/>
        <end position="172"/>
    </location>
</feature>
<dbReference type="GO" id="GO:0009372">
    <property type="term" value="P:quorum sensing"/>
    <property type="evidence" value="ECO:0007669"/>
    <property type="project" value="UniProtKB-KW"/>
</dbReference>
<dbReference type="STRING" id="868595.Desca_0012"/>
<evidence type="ECO:0000256" key="6">
    <source>
        <dbReference type="ARBA" id="ARBA00022989"/>
    </source>
</evidence>
<dbReference type="InterPro" id="IPR006741">
    <property type="entry name" value="AgrB"/>
</dbReference>
<accession>F6B3V2</accession>
<evidence type="ECO:0000256" key="4">
    <source>
        <dbReference type="ARBA" id="ARBA00022692"/>
    </source>
</evidence>
<keyword evidence="10" id="KW-1185">Reference proteome</keyword>
<dbReference type="GO" id="GO:0016020">
    <property type="term" value="C:membrane"/>
    <property type="evidence" value="ECO:0007669"/>
    <property type="project" value="InterPro"/>
</dbReference>
<evidence type="ECO:0000256" key="1">
    <source>
        <dbReference type="ARBA" id="ARBA00022475"/>
    </source>
</evidence>
<reference evidence="9" key="1">
    <citation type="submission" date="2011-05" db="EMBL/GenBank/DDBJ databases">
        <title>Complete sequence of Desulfotomaculum carboxydivorans CO-1-SRB.</title>
        <authorList>
            <consortium name="US DOE Joint Genome Institute"/>
            <person name="Lucas S."/>
            <person name="Han J."/>
            <person name="Lapidus A."/>
            <person name="Cheng J.-F."/>
            <person name="Goodwin L."/>
            <person name="Pitluck S."/>
            <person name="Peters L."/>
            <person name="Mikhailova N."/>
            <person name="Lu M."/>
            <person name="Han C."/>
            <person name="Tapia R."/>
            <person name="Land M."/>
            <person name="Hauser L."/>
            <person name="Kyrpides N."/>
            <person name="Ivanova N."/>
            <person name="Pagani I."/>
            <person name="Stams A."/>
            <person name="Plugge C."/>
            <person name="Muyzer G."/>
            <person name="Kuever J."/>
            <person name="Parshina S."/>
            <person name="Ivanova A."/>
            <person name="Nazina T."/>
            <person name="Woyke T."/>
        </authorList>
    </citation>
    <scope>NUCLEOTIDE SEQUENCE [LARGE SCALE GENOMIC DNA]</scope>
    <source>
        <strain evidence="9">CO-1-SRB</strain>
    </source>
</reference>
<name>F6B3V2_DESCC</name>
<dbReference type="KEGG" id="dca:Desca_0012"/>
<evidence type="ECO:0000313" key="10">
    <source>
        <dbReference type="Proteomes" id="UP000009226"/>
    </source>
</evidence>
<feature type="transmembrane region" description="Helical" evidence="8">
    <location>
        <begin position="30"/>
        <end position="47"/>
    </location>
</feature>
<dbReference type="GO" id="GO:0006508">
    <property type="term" value="P:proteolysis"/>
    <property type="evidence" value="ECO:0007669"/>
    <property type="project" value="UniProtKB-KW"/>
</dbReference>
<evidence type="ECO:0000256" key="8">
    <source>
        <dbReference type="SAM" id="Phobius"/>
    </source>
</evidence>
<keyword evidence="7 8" id="KW-0472">Membrane</keyword>
<dbReference type="GO" id="GO:0008233">
    <property type="term" value="F:peptidase activity"/>
    <property type="evidence" value="ECO:0007669"/>
    <property type="project" value="UniProtKB-KW"/>
</dbReference>
<dbReference type="AlphaFoldDB" id="F6B3V2"/>
<dbReference type="HOGENOM" id="CLU_098969_0_0_9"/>
<feature type="transmembrane region" description="Helical" evidence="8">
    <location>
        <begin position="86"/>
        <end position="104"/>
    </location>
</feature>